<protein>
    <submittedName>
        <fullName evidence="1">Uncharacterized protein</fullName>
    </submittedName>
</protein>
<gene>
    <name evidence="1" type="ordered locus">BMA10229_A2287</name>
</gene>
<accession>A2S8I0</accession>
<dbReference type="EMBL" id="CP000546">
    <property type="protein sequence ID" value="ABN02450.1"/>
    <property type="molecule type" value="Genomic_DNA"/>
</dbReference>
<evidence type="ECO:0000313" key="1">
    <source>
        <dbReference type="EMBL" id="ABN02450.1"/>
    </source>
</evidence>
<proteinExistence type="predicted"/>
<sequence>MRFHARFHIRFPHTFRLRYEVRLRGCLDVRFRRPRGSRAMRVTLSP</sequence>
<name>A2S8I0_BURM9</name>
<reference evidence="1 2" key="1">
    <citation type="submission" date="2007-01" db="EMBL/GenBank/DDBJ databases">
        <authorList>
            <person name="DeShazer D."/>
            <person name="Woods D.E."/>
            <person name="Nierman W.C."/>
        </authorList>
    </citation>
    <scope>NUCLEOTIDE SEQUENCE [LARGE SCALE GENOMIC DNA]</scope>
    <source>
        <strain evidence="1 2">NCTC 10229</strain>
    </source>
</reference>
<dbReference type="HOGENOM" id="CLU_3181149_0_0_4"/>
<evidence type="ECO:0000313" key="2">
    <source>
        <dbReference type="Proteomes" id="UP000002283"/>
    </source>
</evidence>
<organism evidence="1 2">
    <name type="scientific">Burkholderia mallei (strain NCTC 10229)</name>
    <dbReference type="NCBI Taxonomy" id="412022"/>
    <lineage>
        <taxon>Bacteria</taxon>
        <taxon>Pseudomonadati</taxon>
        <taxon>Pseudomonadota</taxon>
        <taxon>Betaproteobacteria</taxon>
        <taxon>Burkholderiales</taxon>
        <taxon>Burkholderiaceae</taxon>
        <taxon>Burkholderia</taxon>
        <taxon>pseudomallei group</taxon>
    </lineage>
</organism>
<dbReference type="AlphaFoldDB" id="A2S8I0"/>
<dbReference type="Proteomes" id="UP000002283">
    <property type="component" value="Chromosome I"/>
</dbReference>
<dbReference type="KEGG" id="bml:BMA10229_A2287"/>